<name>A0ABW4GY75_9ACTN</name>
<comment type="caution">
    <text evidence="2">The sequence shown here is derived from an EMBL/GenBank/DDBJ whole genome shotgun (WGS) entry which is preliminary data.</text>
</comment>
<sequence>MMRHAALAPLKGRAVEPLNESFDADLPWIQEGQRPSSKAQENARTARLAMGALTAGVGLLAMLVSFMPTNYDWDNSMPDYSDVTMVMVTTVASGFAAVLTVAATAFFWRSKALVLTLSLPLAVDIYRLITLLPHYEG</sequence>
<accession>A0ABW4GY75</accession>
<evidence type="ECO:0000256" key="1">
    <source>
        <dbReference type="SAM" id="Phobius"/>
    </source>
</evidence>
<feature type="transmembrane region" description="Helical" evidence="1">
    <location>
        <begin position="87"/>
        <end position="108"/>
    </location>
</feature>
<feature type="transmembrane region" description="Helical" evidence="1">
    <location>
        <begin position="48"/>
        <end position="67"/>
    </location>
</feature>
<dbReference type="RefSeq" id="WP_219539006.1">
    <property type="nucleotide sequence ID" value="NZ_JAHKRM010000053.1"/>
</dbReference>
<organism evidence="2 3">
    <name type="scientific">Nonomuraea guangzhouensis</name>
    <dbReference type="NCBI Taxonomy" id="1291555"/>
    <lineage>
        <taxon>Bacteria</taxon>
        <taxon>Bacillati</taxon>
        <taxon>Actinomycetota</taxon>
        <taxon>Actinomycetes</taxon>
        <taxon>Streptosporangiales</taxon>
        <taxon>Streptosporangiaceae</taxon>
        <taxon>Nonomuraea</taxon>
    </lineage>
</organism>
<dbReference type="EMBL" id="JBHUCM010000076">
    <property type="protein sequence ID" value="MFD1547458.1"/>
    <property type="molecule type" value="Genomic_DNA"/>
</dbReference>
<evidence type="ECO:0000313" key="3">
    <source>
        <dbReference type="Proteomes" id="UP001597097"/>
    </source>
</evidence>
<keyword evidence="1" id="KW-1133">Transmembrane helix</keyword>
<keyword evidence="1" id="KW-0812">Transmembrane</keyword>
<keyword evidence="3" id="KW-1185">Reference proteome</keyword>
<reference evidence="3" key="1">
    <citation type="journal article" date="2019" name="Int. J. Syst. Evol. Microbiol.">
        <title>The Global Catalogue of Microorganisms (GCM) 10K type strain sequencing project: providing services to taxonomists for standard genome sequencing and annotation.</title>
        <authorList>
            <consortium name="The Broad Institute Genomics Platform"/>
            <consortium name="The Broad Institute Genome Sequencing Center for Infectious Disease"/>
            <person name="Wu L."/>
            <person name="Ma J."/>
        </authorList>
    </citation>
    <scope>NUCLEOTIDE SEQUENCE [LARGE SCALE GENOMIC DNA]</scope>
    <source>
        <strain evidence="3">CGMCC 1.15399</strain>
    </source>
</reference>
<gene>
    <name evidence="2" type="ORF">ACFSJ0_61250</name>
</gene>
<dbReference type="Proteomes" id="UP001597097">
    <property type="component" value="Unassembled WGS sequence"/>
</dbReference>
<protein>
    <submittedName>
        <fullName evidence="2">Uncharacterized protein</fullName>
    </submittedName>
</protein>
<keyword evidence="1" id="KW-0472">Membrane</keyword>
<proteinExistence type="predicted"/>
<evidence type="ECO:0000313" key="2">
    <source>
        <dbReference type="EMBL" id="MFD1547458.1"/>
    </source>
</evidence>